<comment type="caution">
    <text evidence="3">The sequence shown here is derived from an EMBL/GenBank/DDBJ whole genome shotgun (WGS) entry which is preliminary data.</text>
</comment>
<name>A0AAU9N2J9_9ASTR</name>
<dbReference type="PANTHER" id="PTHR33018">
    <property type="entry name" value="OS10G0338966 PROTEIN-RELATED"/>
    <property type="match status" value="1"/>
</dbReference>
<keyword evidence="4" id="KW-1185">Reference proteome</keyword>
<sequence>MINHNKQLIPQPQPQPQPQPRKKRTATGLMDITEPQEVEFNSLGQHCGHKQNKFANDCGVVTRKLISIEYPTWKKVPANEKENLCLTIKKRWNIHDEKRRAYVLMTCNHKWRSYKKRLKKNFLTNERNPLETYSYLEKTALQKFKERISSKEFQDISEKAKMSSMCNTNPARVGPHGYRGNKPKWEQEKASGELPPQLYEIKSERSLDYVLGRRSKNESGSKIIPPNMEPIVKKLIDVQKEISNGDLLPGPGEDLLTMAIGPEHPGRTRAVGHDIGLRKGMQGIEKKRGKPWTKKLLTITHCDLVLPYGDMNQKCARGMVFPYNDGLIHSLPLRENHLKVMIDNIDERYKGVPVPVMTNEVGILEDAVGTVIQWPRIAVVLSKTNLVVHVVADAGHLEAGAFDFSVTYEEYYRLLKKQTTDLSIITTWQILLHLMLRKRMGKCAFLNPYKILGKACQETPIDVVNYLVDAMQLHHGKSFLIAPYLQNTHWVLLVICPSNHIVYILDSLMKPMKNLVDNYHLLKHMEKAFERYEKNTSIPIVWKLTECNQVGVLERELSGHYIMNWIFNFVLNRQHGFPSRLSTS</sequence>
<evidence type="ECO:0000256" key="1">
    <source>
        <dbReference type="SAM" id="MobiDB-lite"/>
    </source>
</evidence>
<dbReference type="Pfam" id="PF26133">
    <property type="entry name" value="DUF8039"/>
    <property type="match status" value="1"/>
</dbReference>
<dbReference type="EMBL" id="CAKMRJ010002223">
    <property type="protein sequence ID" value="CAH1428460.1"/>
    <property type="molecule type" value="Genomic_DNA"/>
</dbReference>
<dbReference type="Proteomes" id="UP001157418">
    <property type="component" value="Unassembled WGS sequence"/>
</dbReference>
<evidence type="ECO:0000313" key="4">
    <source>
        <dbReference type="Proteomes" id="UP001157418"/>
    </source>
</evidence>
<dbReference type="PANTHER" id="PTHR33018:SF37">
    <property type="entry name" value="TRANSPOSASE TNP1_EN_SPM-LIKE DOMAIN-CONTAINING PROTEIN"/>
    <property type="match status" value="1"/>
</dbReference>
<organism evidence="3 4">
    <name type="scientific">Lactuca virosa</name>
    <dbReference type="NCBI Taxonomy" id="75947"/>
    <lineage>
        <taxon>Eukaryota</taxon>
        <taxon>Viridiplantae</taxon>
        <taxon>Streptophyta</taxon>
        <taxon>Embryophyta</taxon>
        <taxon>Tracheophyta</taxon>
        <taxon>Spermatophyta</taxon>
        <taxon>Magnoliopsida</taxon>
        <taxon>eudicotyledons</taxon>
        <taxon>Gunneridae</taxon>
        <taxon>Pentapetalae</taxon>
        <taxon>asterids</taxon>
        <taxon>campanulids</taxon>
        <taxon>Asterales</taxon>
        <taxon>Asteraceae</taxon>
        <taxon>Cichorioideae</taxon>
        <taxon>Cichorieae</taxon>
        <taxon>Lactucinae</taxon>
        <taxon>Lactuca</taxon>
    </lineage>
</organism>
<feature type="region of interest" description="Disordered" evidence="1">
    <location>
        <begin position="1"/>
        <end position="25"/>
    </location>
</feature>
<feature type="domain" description="DUF8039" evidence="2">
    <location>
        <begin position="295"/>
        <end position="381"/>
    </location>
</feature>
<dbReference type="InterPro" id="IPR038765">
    <property type="entry name" value="Papain-like_cys_pep_sf"/>
</dbReference>
<dbReference type="SUPFAM" id="SSF54001">
    <property type="entry name" value="Cysteine proteinases"/>
    <property type="match status" value="1"/>
</dbReference>
<evidence type="ECO:0000259" key="2">
    <source>
        <dbReference type="Pfam" id="PF26133"/>
    </source>
</evidence>
<evidence type="ECO:0000313" key="3">
    <source>
        <dbReference type="EMBL" id="CAH1428460.1"/>
    </source>
</evidence>
<protein>
    <recommendedName>
        <fullName evidence="2">DUF8039 domain-containing protein</fullName>
    </recommendedName>
</protein>
<reference evidence="3 4" key="1">
    <citation type="submission" date="2022-01" db="EMBL/GenBank/DDBJ databases">
        <authorList>
            <person name="Xiong W."/>
            <person name="Schranz E."/>
        </authorList>
    </citation>
    <scope>NUCLEOTIDE SEQUENCE [LARGE SCALE GENOMIC DNA]</scope>
</reference>
<gene>
    <name evidence="3" type="ORF">LVIROSA_LOCUS15387</name>
</gene>
<dbReference type="AlphaFoldDB" id="A0AAU9N2J9"/>
<accession>A0AAU9N2J9</accession>
<dbReference type="Gene3D" id="3.40.395.10">
    <property type="entry name" value="Adenoviral Proteinase, Chain A"/>
    <property type="match status" value="1"/>
</dbReference>
<dbReference type="InterPro" id="IPR058352">
    <property type="entry name" value="DUF8039"/>
</dbReference>
<proteinExistence type="predicted"/>